<evidence type="ECO:0000256" key="1">
    <source>
        <dbReference type="ARBA" id="ARBA00008791"/>
    </source>
</evidence>
<dbReference type="CDD" id="cd23944">
    <property type="entry name" value="USP_Rv2623_repeat1"/>
    <property type="match status" value="1"/>
</dbReference>
<keyword evidence="4" id="KW-1185">Reference proteome</keyword>
<proteinExistence type="inferred from homology"/>
<evidence type="ECO:0000313" key="3">
    <source>
        <dbReference type="EMBL" id="UQX10340.1"/>
    </source>
</evidence>
<organism evidence="3 4">
    <name type="scientific">Candidatus Mycobacterium methanotrophicum</name>
    <dbReference type="NCBI Taxonomy" id="2943498"/>
    <lineage>
        <taxon>Bacteria</taxon>
        <taxon>Bacillati</taxon>
        <taxon>Actinomycetota</taxon>
        <taxon>Actinomycetes</taxon>
        <taxon>Mycobacteriales</taxon>
        <taxon>Mycobacteriaceae</taxon>
        <taxon>Mycobacterium</taxon>
    </lineage>
</organism>
<protein>
    <submittedName>
        <fullName evidence="3">Universal stress protein</fullName>
    </submittedName>
</protein>
<dbReference type="Pfam" id="PF00582">
    <property type="entry name" value="Usp"/>
    <property type="match status" value="2"/>
</dbReference>
<reference evidence="3" key="1">
    <citation type="submission" date="2022-05" db="EMBL/GenBank/DDBJ databases">
        <title>A methanotrophic Mycobacterium dominates a cave microbial ecosystem.</title>
        <authorList>
            <person name="Van Spanning R.J.M."/>
            <person name="Guan Q."/>
            <person name="Melkonian C."/>
            <person name="Gallant J."/>
            <person name="Polerecky L."/>
            <person name="Flot J.-F."/>
            <person name="Brandt B.W."/>
            <person name="Braster M."/>
            <person name="Iturbe Espinoza P."/>
            <person name="Aerts J."/>
            <person name="Meima-Franke M."/>
            <person name="Piersma S.R."/>
            <person name="Bunduc C."/>
            <person name="Ummels R."/>
            <person name="Pain A."/>
            <person name="Fleming E.J."/>
            <person name="van der Wel N."/>
            <person name="Gherman V.D."/>
            <person name="Sarbu S.M."/>
            <person name="Bodelier P.L.E."/>
            <person name="Bitter W."/>
        </authorList>
    </citation>
    <scope>NUCLEOTIDE SEQUENCE</scope>
    <source>
        <strain evidence="3">Sulfur Cave</strain>
    </source>
</reference>
<dbReference type="Proteomes" id="UP001056610">
    <property type="component" value="Chromosome"/>
</dbReference>
<dbReference type="PANTHER" id="PTHR46268:SF6">
    <property type="entry name" value="UNIVERSAL STRESS PROTEIN UP12"/>
    <property type="match status" value="1"/>
</dbReference>
<dbReference type="PANTHER" id="PTHR46268">
    <property type="entry name" value="STRESS RESPONSE PROTEIN NHAX"/>
    <property type="match status" value="1"/>
</dbReference>
<feature type="domain" description="UspA" evidence="2">
    <location>
        <begin position="11"/>
        <end position="151"/>
    </location>
</feature>
<dbReference type="InterPro" id="IPR006016">
    <property type="entry name" value="UspA"/>
</dbReference>
<evidence type="ECO:0000259" key="2">
    <source>
        <dbReference type="Pfam" id="PF00582"/>
    </source>
</evidence>
<gene>
    <name evidence="3" type="ORF">M5I08_19760</name>
</gene>
<dbReference type="RefSeq" id="WP_219070839.1">
    <property type="nucleotide sequence ID" value="NZ_CAJUXY010000127.1"/>
</dbReference>
<evidence type="ECO:0000313" key="4">
    <source>
        <dbReference type="Proteomes" id="UP001056610"/>
    </source>
</evidence>
<comment type="similarity">
    <text evidence="1">Belongs to the universal stress protein A family.</text>
</comment>
<name>A0ABY4QH54_9MYCO</name>
<feature type="domain" description="UspA" evidence="2">
    <location>
        <begin position="165"/>
        <end position="301"/>
    </location>
</feature>
<accession>A0ABY4QH54</accession>
<sequence>MSRQPTRLGTVVGADGSPSSTVAVEWAARDAEMRNVPLRLVHVLAPELAAPEGWAEIRGPSDYSAWREDQARQIIEAAHKLAAETTSPSRASQMESEVLHGPIVPTLVDLSKRADMVVVGCRGQGAVARTLLGSVSSGLVHHAHCPIAVIHDEDPLTTRSPQAPVVVGVDGSPTSELATEIAFDEASRRGVGLVALHAWSDMGPLDFGHPGRAPIEWANFEVREEEVLAERLSGWQERYPDVVVHKVVVCDRPAFRLLEQANTAQLVVVGSHGRGGFPGMLLGSVSRAVVNSAQIPVIVARMPQQHGGAPESK</sequence>
<dbReference type="EMBL" id="CP097320">
    <property type="protein sequence ID" value="UQX10340.1"/>
    <property type="molecule type" value="Genomic_DNA"/>
</dbReference>